<sequence length="28" mass="3120">MLLVYSSILPQSAACLHFQLSFAFCKNS</sequence>
<reference evidence="1" key="2">
    <citation type="journal article" date="2015" name="Data Brief">
        <title>Shoot transcriptome of the giant reed, Arundo donax.</title>
        <authorList>
            <person name="Barrero R.A."/>
            <person name="Guerrero F.D."/>
            <person name="Moolhuijzen P."/>
            <person name="Goolsby J.A."/>
            <person name="Tidwell J."/>
            <person name="Bellgard S.E."/>
            <person name="Bellgard M.I."/>
        </authorList>
    </citation>
    <scope>NUCLEOTIDE SEQUENCE</scope>
    <source>
        <tissue evidence="1">Shoot tissue taken approximately 20 cm above the soil surface</tissue>
    </source>
</reference>
<organism evidence="1">
    <name type="scientific">Arundo donax</name>
    <name type="common">Giant reed</name>
    <name type="synonym">Donax arundinaceus</name>
    <dbReference type="NCBI Taxonomy" id="35708"/>
    <lineage>
        <taxon>Eukaryota</taxon>
        <taxon>Viridiplantae</taxon>
        <taxon>Streptophyta</taxon>
        <taxon>Embryophyta</taxon>
        <taxon>Tracheophyta</taxon>
        <taxon>Spermatophyta</taxon>
        <taxon>Magnoliopsida</taxon>
        <taxon>Liliopsida</taxon>
        <taxon>Poales</taxon>
        <taxon>Poaceae</taxon>
        <taxon>PACMAD clade</taxon>
        <taxon>Arundinoideae</taxon>
        <taxon>Arundineae</taxon>
        <taxon>Arundo</taxon>
    </lineage>
</organism>
<name>A0A0A8Y6J9_ARUDO</name>
<reference evidence="1" key="1">
    <citation type="submission" date="2014-09" db="EMBL/GenBank/DDBJ databases">
        <authorList>
            <person name="Magalhaes I.L.F."/>
            <person name="Oliveira U."/>
            <person name="Santos F.R."/>
            <person name="Vidigal T.H.D.A."/>
            <person name="Brescovit A.D."/>
            <person name="Santos A.J."/>
        </authorList>
    </citation>
    <scope>NUCLEOTIDE SEQUENCE</scope>
    <source>
        <tissue evidence="1">Shoot tissue taken approximately 20 cm above the soil surface</tissue>
    </source>
</reference>
<accession>A0A0A8Y6J9</accession>
<evidence type="ECO:0000313" key="1">
    <source>
        <dbReference type="EMBL" id="JAD21679.1"/>
    </source>
</evidence>
<protein>
    <submittedName>
        <fullName evidence="1">Uncharacterized protein</fullName>
    </submittedName>
</protein>
<dbReference type="AlphaFoldDB" id="A0A0A8Y6J9"/>
<dbReference type="EMBL" id="GBRH01276216">
    <property type="protein sequence ID" value="JAD21679.1"/>
    <property type="molecule type" value="Transcribed_RNA"/>
</dbReference>
<proteinExistence type="predicted"/>